<protein>
    <submittedName>
        <fullName evidence="1">Uncharacterized protein</fullName>
    </submittedName>
</protein>
<evidence type="ECO:0000313" key="1">
    <source>
        <dbReference type="EMBL" id="KAL3498472.1"/>
    </source>
</evidence>
<dbReference type="EMBL" id="JBJUIK010000017">
    <property type="protein sequence ID" value="KAL3498472.1"/>
    <property type="molecule type" value="Genomic_DNA"/>
</dbReference>
<dbReference type="AlphaFoldDB" id="A0ABD2XVZ5"/>
<reference evidence="1 2" key="1">
    <citation type="submission" date="2024-11" db="EMBL/GenBank/DDBJ databases">
        <title>A near-complete genome assembly of Cinchona calisaya.</title>
        <authorList>
            <person name="Lian D.C."/>
            <person name="Zhao X.W."/>
            <person name="Wei L."/>
        </authorList>
    </citation>
    <scope>NUCLEOTIDE SEQUENCE [LARGE SCALE GENOMIC DNA]</scope>
    <source>
        <tissue evidence="1">Nenye</tissue>
    </source>
</reference>
<dbReference type="PANTHER" id="PTHR33710">
    <property type="entry name" value="BNAC02G09200D PROTEIN"/>
    <property type="match status" value="1"/>
</dbReference>
<sequence>MDKPVVEPPVTEVNNEAVKDNRLGEGEAKVGGKVSIPAITCYPKKLITENQTLTTTKDIIETLATNNAETLVANRTPTQTLAEITSSILNVLLHTTLFTSVPNNICQQSLNPMLLKQARDYVHVHESHMDGDLTMQQAPPLPVHNPQAFSTSISSWVGNPIAHEGKQWEQGHRKCKNYTDGDFNVIAKPDEYIGRARPDVGAIRDSTSCINDCHMLELPFSGGGFKWSGPQSGEHVSKHLDCVLVNQYWVSIFPMAVVQHLCRSPSDHSPLLLSWMSCSDRVSLQFRFQQMWTQHHAFRNMVQQSWVAPMQCSGMRGLAEKLKRLKKTLQHKNKNTFGDVYGNIKVVEPIMEIKEQAF</sequence>
<name>A0ABD2XVZ5_9GENT</name>
<evidence type="ECO:0000313" key="2">
    <source>
        <dbReference type="Proteomes" id="UP001630127"/>
    </source>
</evidence>
<accession>A0ABD2XVZ5</accession>
<dbReference type="SUPFAM" id="SSF56219">
    <property type="entry name" value="DNase I-like"/>
    <property type="match status" value="1"/>
</dbReference>
<dbReference type="Proteomes" id="UP001630127">
    <property type="component" value="Unassembled WGS sequence"/>
</dbReference>
<dbReference type="InterPro" id="IPR036691">
    <property type="entry name" value="Endo/exonu/phosph_ase_sf"/>
</dbReference>
<proteinExistence type="predicted"/>
<keyword evidence="2" id="KW-1185">Reference proteome</keyword>
<dbReference type="PANTHER" id="PTHR33710:SF71">
    <property type="entry name" value="ENDONUCLEASE_EXONUCLEASE_PHOSPHATASE DOMAIN-CONTAINING PROTEIN"/>
    <property type="match status" value="1"/>
</dbReference>
<dbReference type="Gene3D" id="3.60.10.10">
    <property type="entry name" value="Endonuclease/exonuclease/phosphatase"/>
    <property type="match status" value="1"/>
</dbReference>
<gene>
    <name evidence="1" type="ORF">ACH5RR_041204</name>
</gene>
<organism evidence="1 2">
    <name type="scientific">Cinchona calisaya</name>
    <dbReference type="NCBI Taxonomy" id="153742"/>
    <lineage>
        <taxon>Eukaryota</taxon>
        <taxon>Viridiplantae</taxon>
        <taxon>Streptophyta</taxon>
        <taxon>Embryophyta</taxon>
        <taxon>Tracheophyta</taxon>
        <taxon>Spermatophyta</taxon>
        <taxon>Magnoliopsida</taxon>
        <taxon>eudicotyledons</taxon>
        <taxon>Gunneridae</taxon>
        <taxon>Pentapetalae</taxon>
        <taxon>asterids</taxon>
        <taxon>lamiids</taxon>
        <taxon>Gentianales</taxon>
        <taxon>Rubiaceae</taxon>
        <taxon>Cinchonoideae</taxon>
        <taxon>Cinchoneae</taxon>
        <taxon>Cinchona</taxon>
    </lineage>
</organism>
<comment type="caution">
    <text evidence="1">The sequence shown here is derived from an EMBL/GenBank/DDBJ whole genome shotgun (WGS) entry which is preliminary data.</text>
</comment>